<sequence length="230" mass="26841">MSAGVQNDKGVRSVQSGVDQTPLIVIQEQRYHLNPSKSKWISIGRAYQWSFHPVINISGLKNNGVPLNEEDWYEILNQEGVITNFFFSNDIFHSASANSVCITFERFPDFQTIKIEDRWRNVVYLGKETVLKLFQLAPLIAYTINMLKTQEFNKYFNTLVQDVRTTNIDVRDFVIQHISDLPHSENIRTAMELAYQHPNLKEFNKAPTLKFYSDYPNYSVKNFKLLIVFY</sequence>
<evidence type="ECO:0000313" key="1">
    <source>
        <dbReference type="EMBL" id="CAH2011822.1"/>
    </source>
</evidence>
<evidence type="ECO:0000313" key="2">
    <source>
        <dbReference type="Proteomes" id="UP001152888"/>
    </source>
</evidence>
<dbReference type="EMBL" id="CAKOFQ010008120">
    <property type="protein sequence ID" value="CAH2011822.1"/>
    <property type="molecule type" value="Genomic_DNA"/>
</dbReference>
<name>A0A9P0MFQ0_ACAOB</name>
<organism evidence="1 2">
    <name type="scientific">Acanthoscelides obtectus</name>
    <name type="common">Bean weevil</name>
    <name type="synonym">Bruchus obtectus</name>
    <dbReference type="NCBI Taxonomy" id="200917"/>
    <lineage>
        <taxon>Eukaryota</taxon>
        <taxon>Metazoa</taxon>
        <taxon>Ecdysozoa</taxon>
        <taxon>Arthropoda</taxon>
        <taxon>Hexapoda</taxon>
        <taxon>Insecta</taxon>
        <taxon>Pterygota</taxon>
        <taxon>Neoptera</taxon>
        <taxon>Endopterygota</taxon>
        <taxon>Coleoptera</taxon>
        <taxon>Polyphaga</taxon>
        <taxon>Cucujiformia</taxon>
        <taxon>Chrysomeloidea</taxon>
        <taxon>Chrysomelidae</taxon>
        <taxon>Bruchinae</taxon>
        <taxon>Bruchini</taxon>
        <taxon>Acanthoscelides</taxon>
    </lineage>
</organism>
<accession>A0A9P0MFQ0</accession>
<keyword evidence="2" id="KW-1185">Reference proteome</keyword>
<reference evidence="1" key="1">
    <citation type="submission" date="2022-03" db="EMBL/GenBank/DDBJ databases">
        <authorList>
            <person name="Sayadi A."/>
        </authorList>
    </citation>
    <scope>NUCLEOTIDE SEQUENCE</scope>
</reference>
<proteinExistence type="predicted"/>
<dbReference type="OrthoDB" id="6802998at2759"/>
<dbReference type="Proteomes" id="UP001152888">
    <property type="component" value="Unassembled WGS sequence"/>
</dbReference>
<protein>
    <submittedName>
        <fullName evidence="1">Uncharacterized protein</fullName>
    </submittedName>
</protein>
<gene>
    <name evidence="1" type="ORF">ACAOBT_LOCUS32428</name>
</gene>
<dbReference type="AlphaFoldDB" id="A0A9P0MFQ0"/>
<comment type="caution">
    <text evidence="1">The sequence shown here is derived from an EMBL/GenBank/DDBJ whole genome shotgun (WGS) entry which is preliminary data.</text>
</comment>